<proteinExistence type="inferred from homology"/>
<keyword evidence="10" id="KW-1185">Reference proteome</keyword>
<evidence type="ECO:0000256" key="3">
    <source>
        <dbReference type="ARBA" id="ARBA00022771"/>
    </source>
</evidence>
<dbReference type="Gene3D" id="3.30.160.60">
    <property type="entry name" value="Classic Zinc Finger"/>
    <property type="match status" value="1"/>
</dbReference>
<dbReference type="PANTHER" id="PTHR14649:SF1">
    <property type="entry name" value="ZINC FINGER C2HC DOMAIN-CONTAINING PROTEIN 1C"/>
    <property type="match status" value="1"/>
</dbReference>
<evidence type="ECO:0000256" key="2">
    <source>
        <dbReference type="ARBA" id="ARBA00022723"/>
    </source>
</evidence>
<feature type="region of interest" description="Disordered" evidence="7">
    <location>
        <begin position="250"/>
        <end position="275"/>
    </location>
</feature>
<dbReference type="PANTHER" id="PTHR14649">
    <property type="entry name" value="ZINC FINGER C2HC DOMAIN-CONTAINING PROTEIN 1C"/>
    <property type="match status" value="1"/>
</dbReference>
<gene>
    <name evidence="9" type="ORF">SteCoe_9734</name>
</gene>
<evidence type="ECO:0000256" key="4">
    <source>
        <dbReference type="ARBA" id="ARBA00022833"/>
    </source>
</evidence>
<accession>A0A1R2CH46</accession>
<organism evidence="9 10">
    <name type="scientific">Stentor coeruleus</name>
    <dbReference type="NCBI Taxonomy" id="5963"/>
    <lineage>
        <taxon>Eukaryota</taxon>
        <taxon>Sar</taxon>
        <taxon>Alveolata</taxon>
        <taxon>Ciliophora</taxon>
        <taxon>Postciliodesmatophora</taxon>
        <taxon>Heterotrichea</taxon>
        <taxon>Heterotrichida</taxon>
        <taxon>Stentoridae</taxon>
        <taxon>Stentor</taxon>
    </lineage>
</organism>
<dbReference type="Proteomes" id="UP000187209">
    <property type="component" value="Unassembled WGS sequence"/>
</dbReference>
<evidence type="ECO:0000313" key="10">
    <source>
        <dbReference type="Proteomes" id="UP000187209"/>
    </source>
</evidence>
<comment type="similarity">
    <text evidence="1">Belongs to the ZC2HC1 family.</text>
</comment>
<feature type="domain" description="C2HC/C3H-type" evidence="8">
    <location>
        <begin position="65"/>
        <end position="94"/>
    </location>
</feature>
<evidence type="ECO:0000259" key="8">
    <source>
        <dbReference type="PROSITE" id="PS52027"/>
    </source>
</evidence>
<evidence type="ECO:0000256" key="1">
    <source>
        <dbReference type="ARBA" id="ARBA00010843"/>
    </source>
</evidence>
<keyword evidence="3 6" id="KW-0863">Zinc-finger</keyword>
<keyword evidence="5" id="KW-0175">Coiled coil</keyword>
<feature type="domain" description="C2HC/C3H-type" evidence="8">
    <location>
        <begin position="172"/>
        <end position="201"/>
    </location>
</feature>
<evidence type="ECO:0000256" key="7">
    <source>
        <dbReference type="SAM" id="MobiDB-lite"/>
    </source>
</evidence>
<protein>
    <recommendedName>
        <fullName evidence="8">C2HC/C3H-type domain-containing protein</fullName>
    </recommendedName>
</protein>
<dbReference type="GO" id="GO:0008270">
    <property type="term" value="F:zinc ion binding"/>
    <property type="evidence" value="ECO:0007669"/>
    <property type="project" value="UniProtKB-KW"/>
</dbReference>
<keyword evidence="2" id="KW-0479">Metal-binding</keyword>
<evidence type="ECO:0000256" key="5">
    <source>
        <dbReference type="ARBA" id="ARBA00023054"/>
    </source>
</evidence>
<keyword evidence="4" id="KW-0862">Zinc</keyword>
<dbReference type="PROSITE" id="PS52027">
    <property type="entry name" value="ZF_C2HC_C3H"/>
    <property type="match status" value="2"/>
</dbReference>
<feature type="compositionally biased region" description="Polar residues" evidence="7">
    <location>
        <begin position="250"/>
        <end position="269"/>
    </location>
</feature>
<name>A0A1R2CH46_9CILI</name>
<dbReference type="InterPro" id="IPR049899">
    <property type="entry name" value="Znf_C2HC_C3H"/>
</dbReference>
<dbReference type="InterPro" id="IPR026104">
    <property type="entry name" value="ZNF_C2HC_dom_1C"/>
</dbReference>
<comment type="caution">
    <text evidence="9">The sequence shown here is derived from an EMBL/GenBank/DDBJ whole genome shotgun (WGS) entry which is preliminary data.</text>
</comment>
<sequence length="354" mass="40950">MSVNVSRISPIPYSDPDRFPCPQCNKMLLPEEFNNHLKTCEIFPEDDSLTDRLPSYTVMSYHDDARIICKSCGRKFMPERIVKHQLVCENLMKKRPAFDITKKIFPGIDSEISQGLKSKKKIKFSKEFEDKLWLKQHKDFINNMRFARKLLEVEEKGISTVGLKPPTNLAEELIECGNCHRKFAPIPAERHIPKCKDIVHKPKPPPLYREPSTKLPKIKKSKIKDLLFQKPSPQDSESCSITPNFSKIISETKSPSPNSTLNQITSSNERFNEGRRSLKDNKMYSKCPHCRKLFLHINIKQHIINCRYISHHGIFHPQERFSKAGKCTNCEYSLIPKAKFCMMCGMKVLDSLLN</sequence>
<reference evidence="9 10" key="1">
    <citation type="submission" date="2016-11" db="EMBL/GenBank/DDBJ databases">
        <title>The macronuclear genome of Stentor coeruleus: a giant cell with tiny introns.</title>
        <authorList>
            <person name="Slabodnick M."/>
            <person name="Ruby J.G."/>
            <person name="Reiff S.B."/>
            <person name="Swart E.C."/>
            <person name="Gosai S."/>
            <person name="Prabakaran S."/>
            <person name="Witkowska E."/>
            <person name="Larue G.E."/>
            <person name="Fisher S."/>
            <person name="Freeman R.M."/>
            <person name="Gunawardena J."/>
            <person name="Chu W."/>
            <person name="Stover N.A."/>
            <person name="Gregory B.D."/>
            <person name="Nowacki M."/>
            <person name="Derisi J."/>
            <person name="Roy S.W."/>
            <person name="Marshall W.F."/>
            <person name="Sood P."/>
        </authorList>
    </citation>
    <scope>NUCLEOTIDE SEQUENCE [LARGE SCALE GENOMIC DNA]</scope>
    <source>
        <strain evidence="9">WM001</strain>
    </source>
</reference>
<evidence type="ECO:0000256" key="6">
    <source>
        <dbReference type="PROSITE-ProRule" id="PRU01371"/>
    </source>
</evidence>
<evidence type="ECO:0000313" key="9">
    <source>
        <dbReference type="EMBL" id="OMJ88323.1"/>
    </source>
</evidence>
<dbReference type="AlphaFoldDB" id="A0A1R2CH46"/>
<dbReference type="EMBL" id="MPUH01000153">
    <property type="protein sequence ID" value="OMJ88323.1"/>
    <property type="molecule type" value="Genomic_DNA"/>
</dbReference>
<dbReference type="OrthoDB" id="297947at2759"/>
<dbReference type="Pfam" id="PF13913">
    <property type="entry name" value="zf-C2HC_2"/>
    <property type="match status" value="2"/>
</dbReference>